<reference evidence="1" key="1">
    <citation type="submission" date="2020-11" db="EMBL/GenBank/DDBJ databases">
        <authorList>
            <person name="Tran Van P."/>
        </authorList>
    </citation>
    <scope>NUCLEOTIDE SEQUENCE</scope>
</reference>
<organism evidence="1">
    <name type="scientific">Timema poppense</name>
    <name type="common">Walking stick</name>
    <dbReference type="NCBI Taxonomy" id="170557"/>
    <lineage>
        <taxon>Eukaryota</taxon>
        <taxon>Metazoa</taxon>
        <taxon>Ecdysozoa</taxon>
        <taxon>Arthropoda</taxon>
        <taxon>Hexapoda</taxon>
        <taxon>Insecta</taxon>
        <taxon>Pterygota</taxon>
        <taxon>Neoptera</taxon>
        <taxon>Polyneoptera</taxon>
        <taxon>Phasmatodea</taxon>
        <taxon>Timematodea</taxon>
        <taxon>Timematoidea</taxon>
        <taxon>Timematidae</taxon>
        <taxon>Timema</taxon>
    </lineage>
</organism>
<accession>A0A7R9DX08</accession>
<sequence>MERASTEMRHLGNGTLVLIRLSNTSYSSCTDFEGIAGFLEERWSSSHLGYTQLQPLKEPQSRQLSVSTKEAMGLL</sequence>
<gene>
    <name evidence="1" type="ORF">TPSB3V08_LOCUS14763</name>
</gene>
<dbReference type="EMBL" id="OD048583">
    <property type="protein sequence ID" value="CAD7421348.1"/>
    <property type="molecule type" value="Genomic_DNA"/>
</dbReference>
<proteinExistence type="predicted"/>
<name>A0A7R9DX08_TIMPO</name>
<protein>
    <submittedName>
        <fullName evidence="1">Uncharacterized protein</fullName>
    </submittedName>
</protein>
<dbReference type="AlphaFoldDB" id="A0A7R9DX08"/>
<evidence type="ECO:0000313" key="1">
    <source>
        <dbReference type="EMBL" id="CAD7421348.1"/>
    </source>
</evidence>